<reference evidence="1" key="1">
    <citation type="submission" date="2020-05" db="EMBL/GenBank/DDBJ databases">
        <authorList>
            <person name="Chiriac C."/>
            <person name="Salcher M."/>
            <person name="Ghai R."/>
            <person name="Kavagutti S V."/>
        </authorList>
    </citation>
    <scope>NUCLEOTIDE SEQUENCE</scope>
</reference>
<evidence type="ECO:0000313" key="1">
    <source>
        <dbReference type="EMBL" id="CAB5075516.1"/>
    </source>
</evidence>
<organism evidence="1">
    <name type="scientific">freshwater metagenome</name>
    <dbReference type="NCBI Taxonomy" id="449393"/>
    <lineage>
        <taxon>unclassified sequences</taxon>
        <taxon>metagenomes</taxon>
        <taxon>ecological metagenomes</taxon>
    </lineage>
</organism>
<sequence length="48" mass="5039">MVGNNPSARKSEIELPKEIRAAALANGTPVALDTNGTVREARGFASRT</sequence>
<dbReference type="AlphaFoldDB" id="A0A6J7VF65"/>
<name>A0A6J7VF65_9ZZZZ</name>
<accession>A0A6J7VF65</accession>
<protein>
    <submittedName>
        <fullName evidence="1">Unannotated protein</fullName>
    </submittedName>
</protein>
<dbReference type="EMBL" id="CAFBRA010000049">
    <property type="protein sequence ID" value="CAB5075516.1"/>
    <property type="molecule type" value="Genomic_DNA"/>
</dbReference>
<gene>
    <name evidence="1" type="ORF">UFOPK4382_00833</name>
</gene>
<proteinExistence type="predicted"/>